<sequence length="146" mass="16337">MKNIFLVALAILCASATGCAQKKVSNAVDSAFKTKFSNATNVSWDKENDHEYEAEFKINGVNYSANFSDTGKWLETEQVITYEELPQSVKQSFMASHKDAKVKGVAKIDTSEGETRYEIEVKQLLSSEELFYDANGKELQDDDSED</sequence>
<dbReference type="SUPFAM" id="SSF160574">
    <property type="entry name" value="BT0923-like"/>
    <property type="match status" value="1"/>
</dbReference>
<keyword evidence="4" id="KW-1185">Reference proteome</keyword>
<dbReference type="PROSITE" id="PS51257">
    <property type="entry name" value="PROKAR_LIPOPROTEIN"/>
    <property type="match status" value="1"/>
</dbReference>
<comment type="caution">
    <text evidence="3">The sequence shown here is derived from an EMBL/GenBank/DDBJ whole genome shotgun (WGS) entry which is preliminary data.</text>
</comment>
<reference evidence="3 4" key="1">
    <citation type="submission" date="2019-08" db="EMBL/GenBank/DDBJ databases">
        <title>Genome of Aequorivita antarctica SW49 (type strain).</title>
        <authorList>
            <person name="Bowman J.P."/>
        </authorList>
    </citation>
    <scope>NUCLEOTIDE SEQUENCE [LARGE SCALE GENOMIC DNA]</scope>
    <source>
        <strain evidence="3 4">SW49</strain>
    </source>
</reference>
<protein>
    <recommendedName>
        <fullName evidence="2">Putative beta-lactamase-inhibitor-like PepSY-like domain-containing protein</fullName>
    </recommendedName>
</protein>
<feature type="chain" id="PRO_5022892962" description="Putative beta-lactamase-inhibitor-like PepSY-like domain-containing protein" evidence="1">
    <location>
        <begin position="21"/>
        <end position="146"/>
    </location>
</feature>
<dbReference type="EMBL" id="VORT01000003">
    <property type="protein sequence ID" value="TXD74077.1"/>
    <property type="molecule type" value="Genomic_DNA"/>
</dbReference>
<evidence type="ECO:0000313" key="4">
    <source>
        <dbReference type="Proteomes" id="UP000321497"/>
    </source>
</evidence>
<accession>A0A5C6Z2F8</accession>
<evidence type="ECO:0000256" key="1">
    <source>
        <dbReference type="SAM" id="SignalP"/>
    </source>
</evidence>
<evidence type="ECO:0000259" key="2">
    <source>
        <dbReference type="Pfam" id="PF11396"/>
    </source>
</evidence>
<feature type="signal peptide" evidence="1">
    <location>
        <begin position="1"/>
        <end position="20"/>
    </location>
</feature>
<organism evidence="3 4">
    <name type="scientific">Aequorivita antarctica</name>
    <dbReference type="NCBI Taxonomy" id="153266"/>
    <lineage>
        <taxon>Bacteria</taxon>
        <taxon>Pseudomonadati</taxon>
        <taxon>Bacteroidota</taxon>
        <taxon>Flavobacteriia</taxon>
        <taxon>Flavobacteriales</taxon>
        <taxon>Flavobacteriaceae</taxon>
        <taxon>Aequorivita</taxon>
    </lineage>
</organism>
<dbReference type="InterPro" id="IPR021533">
    <property type="entry name" value="PepSY-like"/>
</dbReference>
<dbReference type="RefSeq" id="WP_111843300.1">
    <property type="nucleotide sequence ID" value="NZ_UEGI01000002.1"/>
</dbReference>
<dbReference type="Pfam" id="PF11396">
    <property type="entry name" value="PepSY_like"/>
    <property type="match status" value="1"/>
</dbReference>
<keyword evidence="1" id="KW-0732">Signal</keyword>
<dbReference type="Gene3D" id="3.10.450.360">
    <property type="match status" value="1"/>
</dbReference>
<dbReference type="Proteomes" id="UP000321497">
    <property type="component" value="Unassembled WGS sequence"/>
</dbReference>
<name>A0A5C6Z2F8_9FLAO</name>
<evidence type="ECO:0000313" key="3">
    <source>
        <dbReference type="EMBL" id="TXD74077.1"/>
    </source>
</evidence>
<proteinExistence type="predicted"/>
<dbReference type="OrthoDB" id="1121502at2"/>
<gene>
    <name evidence="3" type="ORF">ESU54_06275</name>
</gene>
<dbReference type="AlphaFoldDB" id="A0A5C6Z2F8"/>
<feature type="domain" description="Putative beta-lactamase-inhibitor-like PepSY-like" evidence="2">
    <location>
        <begin position="51"/>
        <end position="137"/>
    </location>
</feature>